<dbReference type="Gene3D" id="2.40.160.210">
    <property type="entry name" value="Acyl-CoA thioesterase, double hotdog domain"/>
    <property type="match status" value="2"/>
</dbReference>
<dbReference type="GO" id="GO:0047617">
    <property type="term" value="F:fatty acyl-CoA hydrolase activity"/>
    <property type="evidence" value="ECO:0007669"/>
    <property type="project" value="InterPro"/>
</dbReference>
<dbReference type="Proteomes" id="UP000005237">
    <property type="component" value="Unassembled WGS sequence"/>
</dbReference>
<dbReference type="InterPro" id="IPR029069">
    <property type="entry name" value="HotDog_dom_sf"/>
</dbReference>
<dbReference type="GO" id="GO:0009062">
    <property type="term" value="P:fatty acid catabolic process"/>
    <property type="evidence" value="ECO:0007669"/>
    <property type="project" value="TreeGrafter"/>
</dbReference>
<accession>A0A8R1E923</accession>
<reference evidence="4" key="1">
    <citation type="submission" date="2010-08" db="EMBL/GenBank/DDBJ databases">
        <authorList>
            <consortium name="Caenorhabditis japonica Sequencing Consortium"/>
            <person name="Wilson R.K."/>
        </authorList>
    </citation>
    <scope>NUCLEOTIDE SEQUENCE [LARGE SCALE GENOMIC DNA]</scope>
    <source>
        <strain evidence="4">DF5081</strain>
    </source>
</reference>
<dbReference type="GO" id="GO:0005782">
    <property type="term" value="C:peroxisomal matrix"/>
    <property type="evidence" value="ECO:0007669"/>
    <property type="project" value="UniProtKB-SubCell"/>
</dbReference>
<dbReference type="SUPFAM" id="SSF54637">
    <property type="entry name" value="Thioesterase/thiol ester dehydrase-isomerase"/>
    <property type="match status" value="1"/>
</dbReference>
<evidence type="ECO:0000259" key="2">
    <source>
        <dbReference type="Pfam" id="PF20789"/>
    </source>
</evidence>
<feature type="domain" description="Acyl-CoA thioesterase-like C-terminal" evidence="2">
    <location>
        <begin position="154"/>
        <end position="273"/>
    </location>
</feature>
<dbReference type="CDD" id="cd03444">
    <property type="entry name" value="Thioesterase_II_repeat1"/>
    <property type="match status" value="1"/>
</dbReference>
<evidence type="ECO:0000313" key="3">
    <source>
        <dbReference type="EnsemblMetazoa" id="CJA28566.1"/>
    </source>
</evidence>
<dbReference type="GO" id="GO:0006637">
    <property type="term" value="P:acyl-CoA metabolic process"/>
    <property type="evidence" value="ECO:0007669"/>
    <property type="project" value="InterPro"/>
</dbReference>
<protein>
    <recommendedName>
        <fullName evidence="2">Acyl-CoA thioesterase-like C-terminal domain-containing protein</fullName>
    </recommendedName>
</protein>
<sequence length="282" mass="31649">MVSSRTKVISSMLSIDNIEKNIYRSEGPHVGNIPGPKRVFGGYVVAQAYKAVKEYTKKIQDENPIFREMDKSVNSKVNKLGNIYAVDVFQDKKSIGLAHVKTNPKLLEPPLYPTDLPALLSLPDLSTLISLIPTESEKNRMIHLRDHLIYELRPVHMKQNAPGEHRAAFYARLSPESVAHLVENSGMAAVVALSDFFVMLSAMNILEGTGHKVTTASSMHHKINFHQENVEVAQWFLVESRTEVINLNKSKIHGAIFDSNKNCVISFIQEAYMVPKKLESKI</sequence>
<dbReference type="InterPro" id="IPR003703">
    <property type="entry name" value="Acyl_CoA_thio"/>
</dbReference>
<keyword evidence="4" id="KW-1185">Reference proteome</keyword>
<dbReference type="PANTHER" id="PTHR11066">
    <property type="entry name" value="ACYL-COA THIOESTERASE"/>
    <property type="match status" value="1"/>
</dbReference>
<dbReference type="Pfam" id="PF20789">
    <property type="entry name" value="4HBT_3C"/>
    <property type="match status" value="1"/>
</dbReference>
<dbReference type="PANTHER" id="PTHR11066:SF66">
    <property type="entry name" value="THIOESTERASE_THIOL ESTER DEHYDRASE-ISOMERASE"/>
    <property type="match status" value="1"/>
</dbReference>
<dbReference type="EnsemblMetazoa" id="CJA28566.1">
    <property type="protein sequence ID" value="CJA28566.1"/>
    <property type="gene ID" value="WBGene00184140"/>
</dbReference>
<evidence type="ECO:0000256" key="1">
    <source>
        <dbReference type="ARBA" id="ARBA00006538"/>
    </source>
</evidence>
<name>A0A8R1E923_CAEJA</name>
<reference evidence="3" key="2">
    <citation type="submission" date="2022-06" db="UniProtKB">
        <authorList>
            <consortium name="EnsemblMetazoa"/>
        </authorList>
    </citation>
    <scope>IDENTIFICATION</scope>
    <source>
        <strain evidence="3">DF5081</strain>
    </source>
</reference>
<comment type="similarity">
    <text evidence="1">Belongs to the C/M/P thioester hydrolase family.</text>
</comment>
<dbReference type="InterPro" id="IPR042171">
    <property type="entry name" value="Acyl-CoA_hotdog"/>
</dbReference>
<proteinExistence type="inferred from homology"/>
<dbReference type="InterPro" id="IPR049450">
    <property type="entry name" value="ACOT8-like_C"/>
</dbReference>
<organism evidence="3 4">
    <name type="scientific">Caenorhabditis japonica</name>
    <dbReference type="NCBI Taxonomy" id="281687"/>
    <lineage>
        <taxon>Eukaryota</taxon>
        <taxon>Metazoa</taxon>
        <taxon>Ecdysozoa</taxon>
        <taxon>Nematoda</taxon>
        <taxon>Chromadorea</taxon>
        <taxon>Rhabditida</taxon>
        <taxon>Rhabditina</taxon>
        <taxon>Rhabditomorpha</taxon>
        <taxon>Rhabditoidea</taxon>
        <taxon>Rhabditidae</taxon>
        <taxon>Peloderinae</taxon>
        <taxon>Caenorhabditis</taxon>
    </lineage>
</organism>
<dbReference type="AlphaFoldDB" id="A0A8R1E923"/>
<evidence type="ECO:0000313" key="4">
    <source>
        <dbReference type="Proteomes" id="UP000005237"/>
    </source>
</evidence>